<feature type="transmembrane region" description="Helical" evidence="8">
    <location>
        <begin position="1330"/>
        <end position="1348"/>
    </location>
</feature>
<dbReference type="SUPFAM" id="SSF81321">
    <property type="entry name" value="Family A G protein-coupled receptor-like"/>
    <property type="match status" value="1"/>
</dbReference>
<dbReference type="GO" id="GO:0016020">
    <property type="term" value="C:membrane"/>
    <property type="evidence" value="ECO:0007669"/>
    <property type="project" value="UniProtKB-SubCell"/>
</dbReference>
<sequence length="1571" mass="182245">MMETLSSEVIKMNLKFLLMIWHQWTLIYCQLNLYNTDRTMNGASLQFDCLYYRVRYEKLAYQELSNVIDNTIAYCFRPINETGMLISDFKNTRDRSYTFDELRINNITTQQLLSWSASIDLVEQYQFYLNEINPSLSSLSNELFYNCTKPWFGIRCQYSFEFSEEMSINDIVESEFSRKASYSESSNILIKLPCYIHLKCDRGGSLLCLDWREVCDGRVDCLDGGLDEAFCFDMEINECSENEYRCHNGLCIPEEFWNDGVGDADCLDRSDEIADNSYPRSCFQDPTFRCEEHSCRTNWHQFPCGDGQCVQKFDKCHNGRHALLIQSMIFQGNLPNKCWIAMICLTMLINEIDGITCQTWLMNDSAIEFLKTCDSIFQFPTIPVHFDHIRFLYEQPHLKLNQSSFMLPDYICYNEKLCDCIIPTFFHKNLTCVHSHELQLQLTISGHPWIDMILEINSYFSSCLIIQTFIDKKIIYENSSSLYECQNSSKVISKHRITDENKDCCMGDDEDHQLSCVFNDKYRVKCSNKSICLSSLHSIHDCPESENQYHNNVPFHIFCNGFEEHFFEDFNGQSYTDESECNYWPCNNIYSRCDSFWLCSDGKDEDNCHHKICPSGTHPCISPINYSLTCLSAERIGDEIDDCLGASDELHFCRQLYPLKEDYERFRCINSDLCLSASELCNNIQSCPLGDDEKFCKNYHFVCQEDLSSNYSLIEDVLCQLSEYKKSGIIHFSIRTGLVYPQSKSGILDSTIPWTKEQKHHNFKPIQSQMNNYSWPWYCNRGLTTRIWFRNDQFKHGCMCPPSYYGDLCQYQNERVSLTLGLIRAEKHNVYAIVIMLIDDNDERQEIDSYDQFDYAPSRSCGIKLNRYLLYSTRPKNISKNYSIRIDAFEKNTMTYRGSWHLSIPFLFLPVNRLATLLTIPYHSVPISSDCSIICQNGECIKYINKNKSFCRCFSGWSGVPCDIPINCKSCSSDSICAGTVKNRPICVCSLNKFGPRCLLTSLCGINACENNGQCISTDLSVSGNDYACICSDQFFGSKCQYVKAKLDVSLENLDIPSYLTAFFFTVSEQSEPMCTIMLQKLTLFQHIVTFRISVPYHIVVIKLNEKFYLGVVQQSSKTDISTSINPTRECFPIEEIFNFTLMTMPRFQRIKLYHIPCQTNFHLNCFIDETYLCLCTTDHHANCLEFDRHKNLQCPSTHYCANGAQCLQDHPNCPSAIICVCNECFFGNQCQFYSKGFGLTLDEILGYEIKRNVFLINQPFSVKLSAIITMIMFTVGIINGIFSILTFKNKTSQAVGCGIYLLASSITSLLIVILFTLKFWFLILSYSDFFAQRLILYSNCMLIEPLLKVLLHIDNWLNGCVAAERAFAVFKGIHFDKKKSKRIAKWMICFTIFINILLLLPQLSFLHLFDDQKEERTWCVVLYSSSLHIYNSFIIFFHFFTPFFINLFSAIFIIIATGHQKGVTKTERLYMKQFKNKLKQHKHLLISPVILIMLSLPRLIISFTLDCKKSSKHFWLYLMGYFVSFMPSILVFVVFVLPSTVFKKGFKEAMLYGRRRTPLLKIDFYLNKRS</sequence>
<dbReference type="CDD" id="cd00112">
    <property type="entry name" value="LDLa"/>
    <property type="match status" value="1"/>
</dbReference>
<evidence type="ECO:0000256" key="7">
    <source>
        <dbReference type="PROSITE-ProRule" id="PRU00124"/>
    </source>
</evidence>
<feature type="domain" description="G-protein coupled receptors family 1 profile" evidence="10">
    <location>
        <begin position="1279"/>
        <end position="1536"/>
    </location>
</feature>
<dbReference type="Gene3D" id="4.10.400.10">
    <property type="entry name" value="Low-density Lipoprotein Receptor"/>
    <property type="match status" value="1"/>
</dbReference>
<dbReference type="Pfam" id="PF00001">
    <property type="entry name" value="7tm_1"/>
    <property type="match status" value="1"/>
</dbReference>
<feature type="disulfide bond" evidence="6">
    <location>
        <begin position="953"/>
        <end position="962"/>
    </location>
</feature>
<keyword evidence="4 8" id="KW-0472">Membrane</keyword>
<dbReference type="PROSITE" id="PS50068">
    <property type="entry name" value="LDLRA_2"/>
    <property type="match status" value="2"/>
</dbReference>
<dbReference type="SMART" id="SM00192">
    <property type="entry name" value="LDLa"/>
    <property type="match status" value="5"/>
</dbReference>
<feature type="transmembrane region" description="Helical" evidence="8">
    <location>
        <begin position="1265"/>
        <end position="1288"/>
    </location>
</feature>
<dbReference type="PRINTS" id="PR00261">
    <property type="entry name" value="LDLRECEPTOR"/>
</dbReference>
<dbReference type="PROSITE" id="PS50262">
    <property type="entry name" value="G_PROTEIN_RECEP_F1_2"/>
    <property type="match status" value="1"/>
</dbReference>
<evidence type="ECO:0000259" key="9">
    <source>
        <dbReference type="PROSITE" id="PS50026"/>
    </source>
</evidence>
<dbReference type="PANTHER" id="PTHR24044:SF502">
    <property type="entry name" value="ANTERIOR PHARYNX IN EXCESS PROTEIN 1-RELATED"/>
    <property type="match status" value="1"/>
</dbReference>
<reference evidence="11" key="1">
    <citation type="submission" date="2021-02" db="EMBL/GenBank/DDBJ databases">
        <authorList>
            <person name="Nowell W R."/>
        </authorList>
    </citation>
    <scope>NUCLEOTIDE SEQUENCE</scope>
</reference>
<feature type="disulfide bond" evidence="6">
    <location>
        <begin position="1031"/>
        <end position="1040"/>
    </location>
</feature>
<keyword evidence="5 6" id="KW-1015">Disulfide bond</keyword>
<evidence type="ECO:0000256" key="1">
    <source>
        <dbReference type="ARBA" id="ARBA00004370"/>
    </source>
</evidence>
<dbReference type="Proteomes" id="UP000663864">
    <property type="component" value="Unassembled WGS sequence"/>
</dbReference>
<comment type="subcellular location">
    <subcellularLocation>
        <location evidence="1">Membrane</location>
    </subcellularLocation>
</comment>
<dbReference type="SUPFAM" id="SSF57424">
    <property type="entry name" value="LDL receptor-like module"/>
    <property type="match status" value="1"/>
</dbReference>
<feature type="domain" description="EGF-like" evidence="9">
    <location>
        <begin position="1000"/>
        <end position="1041"/>
    </location>
</feature>
<evidence type="ECO:0000256" key="4">
    <source>
        <dbReference type="ARBA" id="ARBA00023136"/>
    </source>
</evidence>
<proteinExistence type="predicted"/>
<dbReference type="EMBL" id="CAJNOT010000501">
    <property type="protein sequence ID" value="CAF1002919.1"/>
    <property type="molecule type" value="Genomic_DNA"/>
</dbReference>
<dbReference type="PROSITE" id="PS50026">
    <property type="entry name" value="EGF_3"/>
    <property type="match status" value="2"/>
</dbReference>
<dbReference type="PANTHER" id="PTHR24044">
    <property type="entry name" value="NOTCH LIGAND FAMILY MEMBER"/>
    <property type="match status" value="1"/>
</dbReference>
<comment type="caution">
    <text evidence="6">Lacks conserved residue(s) required for the propagation of feature annotation.</text>
</comment>
<dbReference type="SUPFAM" id="SSF57196">
    <property type="entry name" value="EGF/Laminin"/>
    <property type="match status" value="2"/>
</dbReference>
<name>A0A814GZQ6_9BILA</name>
<accession>A0A814GZQ6</accession>
<feature type="transmembrane region" description="Helical" evidence="8">
    <location>
        <begin position="1300"/>
        <end position="1324"/>
    </location>
</feature>
<dbReference type="PROSITE" id="PS01186">
    <property type="entry name" value="EGF_2"/>
    <property type="match status" value="1"/>
</dbReference>
<evidence type="ECO:0000256" key="6">
    <source>
        <dbReference type="PROSITE-ProRule" id="PRU00076"/>
    </source>
</evidence>
<dbReference type="InterPro" id="IPR000742">
    <property type="entry name" value="EGF"/>
</dbReference>
<evidence type="ECO:0000256" key="2">
    <source>
        <dbReference type="ARBA" id="ARBA00022692"/>
    </source>
</evidence>
<feature type="transmembrane region" description="Helical" evidence="8">
    <location>
        <begin position="1387"/>
        <end position="1410"/>
    </location>
</feature>
<feature type="transmembrane region" description="Helical" evidence="8">
    <location>
        <begin position="1485"/>
        <end position="1504"/>
    </location>
</feature>
<dbReference type="PROSITE" id="PS00022">
    <property type="entry name" value="EGF_1"/>
    <property type="match status" value="3"/>
</dbReference>
<evidence type="ECO:0000256" key="5">
    <source>
        <dbReference type="ARBA" id="ARBA00023157"/>
    </source>
</evidence>
<dbReference type="InterPro" id="IPR000276">
    <property type="entry name" value="GPCR_Rhodpsn"/>
</dbReference>
<keyword evidence="2 8" id="KW-0812">Transmembrane</keyword>
<comment type="caution">
    <text evidence="11">The sequence shown here is derived from an EMBL/GenBank/DDBJ whole genome shotgun (WGS) entry which is preliminary data.</text>
</comment>
<evidence type="ECO:0000256" key="3">
    <source>
        <dbReference type="ARBA" id="ARBA00022989"/>
    </source>
</evidence>
<feature type="disulfide bond" evidence="7">
    <location>
        <begin position="239"/>
        <end position="251"/>
    </location>
</feature>
<protein>
    <submittedName>
        <fullName evidence="11">Uncharacterized protein</fullName>
    </submittedName>
</protein>
<organism evidence="11 12">
    <name type="scientific">Rotaria sordida</name>
    <dbReference type="NCBI Taxonomy" id="392033"/>
    <lineage>
        <taxon>Eukaryota</taxon>
        <taxon>Metazoa</taxon>
        <taxon>Spiralia</taxon>
        <taxon>Gnathifera</taxon>
        <taxon>Rotifera</taxon>
        <taxon>Eurotatoria</taxon>
        <taxon>Bdelloidea</taxon>
        <taxon>Philodinida</taxon>
        <taxon>Philodinidae</taxon>
        <taxon>Rotaria</taxon>
    </lineage>
</organism>
<dbReference type="Pfam" id="PF00057">
    <property type="entry name" value="Ldl_recept_a"/>
    <property type="match status" value="1"/>
</dbReference>
<feature type="domain" description="EGF-like" evidence="9">
    <location>
        <begin position="927"/>
        <end position="963"/>
    </location>
</feature>
<keyword evidence="6" id="KW-0245">EGF-like domain</keyword>
<feature type="transmembrane region" description="Helical" evidence="8">
    <location>
        <begin position="1516"/>
        <end position="1538"/>
    </location>
</feature>
<evidence type="ECO:0000313" key="12">
    <source>
        <dbReference type="Proteomes" id="UP000663864"/>
    </source>
</evidence>
<evidence type="ECO:0000313" key="11">
    <source>
        <dbReference type="EMBL" id="CAF1002919.1"/>
    </source>
</evidence>
<evidence type="ECO:0000256" key="8">
    <source>
        <dbReference type="SAM" id="Phobius"/>
    </source>
</evidence>
<dbReference type="InterPro" id="IPR036055">
    <property type="entry name" value="LDL_receptor-like_sf"/>
</dbReference>
<feature type="transmembrane region" description="Helical" evidence="8">
    <location>
        <begin position="1430"/>
        <end position="1456"/>
    </location>
</feature>
<evidence type="ECO:0000259" key="10">
    <source>
        <dbReference type="PROSITE" id="PS50262"/>
    </source>
</evidence>
<dbReference type="InterPro" id="IPR050906">
    <property type="entry name" value="Notch_signaling"/>
</dbReference>
<dbReference type="GO" id="GO:0004930">
    <property type="term" value="F:G protein-coupled receptor activity"/>
    <property type="evidence" value="ECO:0007669"/>
    <property type="project" value="InterPro"/>
</dbReference>
<dbReference type="InterPro" id="IPR017452">
    <property type="entry name" value="GPCR_Rhodpsn_7TM"/>
</dbReference>
<feature type="disulfide bond" evidence="7">
    <location>
        <begin position="681"/>
        <end position="696"/>
    </location>
</feature>
<dbReference type="SMART" id="SM00181">
    <property type="entry name" value="EGF"/>
    <property type="match status" value="5"/>
</dbReference>
<dbReference type="Gene3D" id="2.10.25.10">
    <property type="entry name" value="Laminin"/>
    <property type="match status" value="1"/>
</dbReference>
<keyword evidence="3 8" id="KW-1133">Transmembrane helix</keyword>
<gene>
    <name evidence="11" type="ORF">ZHD862_LOCUS12624</name>
</gene>
<dbReference type="GO" id="GO:0005112">
    <property type="term" value="F:Notch binding"/>
    <property type="evidence" value="ECO:0007669"/>
    <property type="project" value="TreeGrafter"/>
</dbReference>
<dbReference type="Gene3D" id="1.20.1070.10">
    <property type="entry name" value="Rhodopsin 7-helix transmembrane proteins"/>
    <property type="match status" value="1"/>
</dbReference>
<dbReference type="InterPro" id="IPR002172">
    <property type="entry name" value="LDrepeatLR_classA_rpt"/>
</dbReference>